<dbReference type="InterPro" id="IPR015854">
    <property type="entry name" value="ABC_transpr_LolD-like"/>
</dbReference>
<dbReference type="SMART" id="SM00382">
    <property type="entry name" value="AAA"/>
    <property type="match status" value="1"/>
</dbReference>
<reference evidence="5 6" key="1">
    <citation type="submission" date="2024-09" db="EMBL/GenBank/DDBJ databases">
        <authorList>
            <person name="Sun Q."/>
            <person name="Mori K."/>
        </authorList>
    </citation>
    <scope>NUCLEOTIDE SEQUENCE [LARGE SCALE GENOMIC DNA]</scope>
    <source>
        <strain evidence="5 6">TBRC 1432</strain>
    </source>
</reference>
<dbReference type="CDD" id="cd03255">
    <property type="entry name" value="ABC_MJ0796_LolCDE_FtsE"/>
    <property type="match status" value="1"/>
</dbReference>
<dbReference type="Proteomes" id="UP001589810">
    <property type="component" value="Unassembled WGS sequence"/>
</dbReference>
<dbReference type="InterPro" id="IPR017871">
    <property type="entry name" value="ABC_transporter-like_CS"/>
</dbReference>
<comment type="caution">
    <text evidence="5">The sequence shown here is derived from an EMBL/GenBank/DDBJ whole genome shotgun (WGS) entry which is preliminary data.</text>
</comment>
<name>A0ABV6N5R8_9PSEU</name>
<organism evidence="5 6">
    <name type="scientific">Kutzneria chonburiensis</name>
    <dbReference type="NCBI Taxonomy" id="1483604"/>
    <lineage>
        <taxon>Bacteria</taxon>
        <taxon>Bacillati</taxon>
        <taxon>Actinomycetota</taxon>
        <taxon>Actinomycetes</taxon>
        <taxon>Pseudonocardiales</taxon>
        <taxon>Pseudonocardiaceae</taxon>
        <taxon>Kutzneria</taxon>
    </lineage>
</organism>
<evidence type="ECO:0000256" key="2">
    <source>
        <dbReference type="ARBA" id="ARBA00022741"/>
    </source>
</evidence>
<dbReference type="Gene3D" id="3.40.50.300">
    <property type="entry name" value="P-loop containing nucleotide triphosphate hydrolases"/>
    <property type="match status" value="1"/>
</dbReference>
<dbReference type="Pfam" id="PF00005">
    <property type="entry name" value="ABC_tran"/>
    <property type="match status" value="1"/>
</dbReference>
<keyword evidence="1" id="KW-0813">Transport</keyword>
<evidence type="ECO:0000259" key="4">
    <source>
        <dbReference type="PROSITE" id="PS50893"/>
    </source>
</evidence>
<accession>A0ABV6N5R8</accession>
<keyword evidence="6" id="KW-1185">Reference proteome</keyword>
<dbReference type="PANTHER" id="PTHR24220">
    <property type="entry name" value="IMPORT ATP-BINDING PROTEIN"/>
    <property type="match status" value="1"/>
</dbReference>
<dbReference type="InterPro" id="IPR003439">
    <property type="entry name" value="ABC_transporter-like_ATP-bd"/>
</dbReference>
<sequence>MTDVVIELDGVGRVFPAGPPVEALSDVRLTVRRGEYVSIVGASGSGKSTLLNTLGLLDRPTSGSYRLDGVETAGLSDRQRTSLRGSRIGFVFQSFHLLSYRSAVDNVAMAELYGSADRKHRSERAAQALEQVGLAHRKDFRPDKLSGGERQRVAIARALLGRPALLLCDEPTGNLDRANTSGVLDLFDELAADGVTLIVITHDEQVSRRAQRRVRIEDGRLCD</sequence>
<proteinExistence type="predicted"/>
<dbReference type="PROSITE" id="PS50893">
    <property type="entry name" value="ABC_TRANSPORTER_2"/>
    <property type="match status" value="1"/>
</dbReference>
<dbReference type="InterPro" id="IPR017911">
    <property type="entry name" value="MacB-like_ATP-bd"/>
</dbReference>
<evidence type="ECO:0000256" key="1">
    <source>
        <dbReference type="ARBA" id="ARBA00022448"/>
    </source>
</evidence>
<dbReference type="InterPro" id="IPR003593">
    <property type="entry name" value="AAA+_ATPase"/>
</dbReference>
<evidence type="ECO:0000256" key="3">
    <source>
        <dbReference type="ARBA" id="ARBA00022840"/>
    </source>
</evidence>
<dbReference type="PROSITE" id="PS00211">
    <property type="entry name" value="ABC_TRANSPORTER_1"/>
    <property type="match status" value="1"/>
</dbReference>
<evidence type="ECO:0000313" key="6">
    <source>
        <dbReference type="Proteomes" id="UP001589810"/>
    </source>
</evidence>
<dbReference type="RefSeq" id="WP_273938230.1">
    <property type="nucleotide sequence ID" value="NZ_CP097263.1"/>
</dbReference>
<keyword evidence="2" id="KW-0547">Nucleotide-binding</keyword>
<feature type="domain" description="ABC transporter" evidence="4">
    <location>
        <begin position="6"/>
        <end position="221"/>
    </location>
</feature>
<dbReference type="EMBL" id="JBHLUD010000015">
    <property type="protein sequence ID" value="MFC0547926.1"/>
    <property type="molecule type" value="Genomic_DNA"/>
</dbReference>
<gene>
    <name evidence="5" type="ORF">ACFFH7_40920</name>
</gene>
<dbReference type="PANTHER" id="PTHR24220:SF86">
    <property type="entry name" value="ABC TRANSPORTER ABCH.1"/>
    <property type="match status" value="1"/>
</dbReference>
<dbReference type="GO" id="GO:0005524">
    <property type="term" value="F:ATP binding"/>
    <property type="evidence" value="ECO:0007669"/>
    <property type="project" value="UniProtKB-KW"/>
</dbReference>
<dbReference type="InterPro" id="IPR027417">
    <property type="entry name" value="P-loop_NTPase"/>
</dbReference>
<protein>
    <submittedName>
        <fullName evidence="5">ABC transporter ATP-binding protein</fullName>
    </submittedName>
</protein>
<dbReference type="SUPFAM" id="SSF52540">
    <property type="entry name" value="P-loop containing nucleoside triphosphate hydrolases"/>
    <property type="match status" value="1"/>
</dbReference>
<evidence type="ECO:0000313" key="5">
    <source>
        <dbReference type="EMBL" id="MFC0547926.1"/>
    </source>
</evidence>
<keyword evidence="3 5" id="KW-0067">ATP-binding</keyword>